<organism evidence="4 5">
    <name type="scientific">Micromonospora krabiensis</name>
    <dbReference type="NCBI Taxonomy" id="307121"/>
    <lineage>
        <taxon>Bacteria</taxon>
        <taxon>Bacillati</taxon>
        <taxon>Actinomycetota</taxon>
        <taxon>Actinomycetes</taxon>
        <taxon>Micromonosporales</taxon>
        <taxon>Micromonosporaceae</taxon>
        <taxon>Micromonospora</taxon>
    </lineage>
</organism>
<dbReference type="PANTHER" id="PTHR43618">
    <property type="entry name" value="7-ALPHA-HYDROXYSTEROID DEHYDROGENASE"/>
    <property type="match status" value="1"/>
</dbReference>
<dbReference type="SUPFAM" id="SSF51735">
    <property type="entry name" value="NAD(P)-binding Rossmann-fold domains"/>
    <property type="match status" value="1"/>
</dbReference>
<evidence type="ECO:0000313" key="5">
    <source>
        <dbReference type="Proteomes" id="UP000199393"/>
    </source>
</evidence>
<keyword evidence="5" id="KW-1185">Reference proteome</keyword>
<dbReference type="InterPro" id="IPR036291">
    <property type="entry name" value="NAD(P)-bd_dom_sf"/>
</dbReference>
<dbReference type="Proteomes" id="UP000199393">
    <property type="component" value="Chromosome I"/>
</dbReference>
<dbReference type="PROSITE" id="PS00061">
    <property type="entry name" value="ADH_SHORT"/>
    <property type="match status" value="1"/>
</dbReference>
<evidence type="ECO:0000256" key="1">
    <source>
        <dbReference type="ARBA" id="ARBA00006484"/>
    </source>
</evidence>
<evidence type="ECO:0000313" key="4">
    <source>
        <dbReference type="EMBL" id="SBV29470.1"/>
    </source>
</evidence>
<dbReference type="FunFam" id="3.40.50.720:FF:000084">
    <property type="entry name" value="Short-chain dehydrogenase reductase"/>
    <property type="match status" value="1"/>
</dbReference>
<dbReference type="PRINTS" id="PR00081">
    <property type="entry name" value="GDHRDH"/>
</dbReference>
<sequence>MVDSRIAVVSGGGTGIGAAIAGTLAADGYDVLVVGRRADVLDAAATRIGEECGRPDAVTPVTADLTDPEQLDRVLAALDGRTVDVVVNNAGGYLAGDTGSLAGTAAFWRSNLDANVLTAVLLTEALRPSLRRPGGRVILVSSIAAQRGGAGPYSAAKAALHGWAYDLAAQLGPDKITVNVVSPGYVAETEFFGDRMTPEGHAQRVAATLVGRAGVPADIAEAVRYLASPAAGYVTGQVLGVNGGSVLGR</sequence>
<evidence type="ECO:0000256" key="2">
    <source>
        <dbReference type="ARBA" id="ARBA00022857"/>
    </source>
</evidence>
<evidence type="ECO:0000256" key="3">
    <source>
        <dbReference type="ARBA" id="ARBA00023002"/>
    </source>
</evidence>
<dbReference type="GO" id="GO:0016491">
    <property type="term" value="F:oxidoreductase activity"/>
    <property type="evidence" value="ECO:0007669"/>
    <property type="project" value="UniProtKB-KW"/>
</dbReference>
<protein>
    <submittedName>
        <fullName evidence="4">3-oxoacyl-[acyl-carrier protein] reductase</fullName>
    </submittedName>
</protein>
<dbReference type="CDD" id="cd05233">
    <property type="entry name" value="SDR_c"/>
    <property type="match status" value="1"/>
</dbReference>
<keyword evidence="3" id="KW-0560">Oxidoreductase</keyword>
<dbReference type="EMBL" id="LT598496">
    <property type="protein sequence ID" value="SBV29470.1"/>
    <property type="molecule type" value="Genomic_DNA"/>
</dbReference>
<proteinExistence type="inferred from homology"/>
<dbReference type="RefSeq" id="WP_091594800.1">
    <property type="nucleotide sequence ID" value="NZ_JBHRWG010000002.1"/>
</dbReference>
<dbReference type="OrthoDB" id="3210335at2"/>
<dbReference type="InterPro" id="IPR002347">
    <property type="entry name" value="SDR_fam"/>
</dbReference>
<dbReference type="STRING" id="307121.GA0070620_5042"/>
<dbReference type="PRINTS" id="PR00080">
    <property type="entry name" value="SDRFAMILY"/>
</dbReference>
<gene>
    <name evidence="4" type="ORF">GA0070620_5042</name>
</gene>
<dbReference type="InterPro" id="IPR052178">
    <property type="entry name" value="Sec_Metab_Biosynth_SDR"/>
</dbReference>
<accession>A0A1C3NA73</accession>
<name>A0A1C3NA73_9ACTN</name>
<comment type="similarity">
    <text evidence="1">Belongs to the short-chain dehydrogenases/reductases (SDR) family.</text>
</comment>
<dbReference type="PANTHER" id="PTHR43618:SF8">
    <property type="entry name" value="7ALPHA-HYDROXYSTEROID DEHYDROGENASE"/>
    <property type="match status" value="1"/>
</dbReference>
<dbReference type="Gene3D" id="3.40.50.720">
    <property type="entry name" value="NAD(P)-binding Rossmann-like Domain"/>
    <property type="match status" value="1"/>
</dbReference>
<dbReference type="Pfam" id="PF13561">
    <property type="entry name" value="adh_short_C2"/>
    <property type="match status" value="1"/>
</dbReference>
<dbReference type="InterPro" id="IPR020904">
    <property type="entry name" value="Sc_DH/Rdtase_CS"/>
</dbReference>
<reference evidence="5" key="1">
    <citation type="submission" date="2016-06" db="EMBL/GenBank/DDBJ databases">
        <authorList>
            <person name="Varghese N."/>
            <person name="Submissions Spin"/>
        </authorList>
    </citation>
    <scope>NUCLEOTIDE SEQUENCE [LARGE SCALE GENOMIC DNA]</scope>
    <source>
        <strain evidence="5">DSM 45344</strain>
    </source>
</reference>
<dbReference type="AlphaFoldDB" id="A0A1C3NA73"/>
<dbReference type="PATRIC" id="fig|307121.4.peg.5142"/>
<keyword evidence="2" id="KW-0521">NADP</keyword>